<keyword evidence="3 11" id="KW-0808">Transferase</keyword>
<dbReference type="GO" id="GO:0008170">
    <property type="term" value="F:N-methyltransferase activity"/>
    <property type="evidence" value="ECO:0007669"/>
    <property type="project" value="InterPro"/>
</dbReference>
<sequence>MRTHHSIINGDSRVMNDLKNESVHLVVTSPPYWQLKDYGTDNQIGFHESYENYINNLNLVWAECHRVLHKGCRLCINIGDQFARAVYYGRYKVIPIRTEIIKFCETIGFDYMGAVIWKKVATMNTSGGGAVMGSFPYPRNGILKIDYEFILIFKKQGNAPKPSKEQKELSVMTTEEWNEYFSGHWHFSGAKQDQHLAMFPEELPKRLIKMFSFAGETVLDPFLGSGTTALAAKNLNRNSIGYEINPNFISIIADKLGINSNQMFDNSVIEFSKQSDLEIDFQQKIQELPYIFVDTHKLDKKIDVKKLQFGSKIDENSPTEREELFSVKEVISPELVRLNNDLVVRLIGVKKDESKNGRATEFLKEKTKGQKVFLRFDDTKHDSENRLFAYLYLQNKTFLNAHLIKKGFALVDESVNFRYKSKFLTLLQSQETE</sequence>
<dbReference type="InterPro" id="IPR035437">
    <property type="entry name" value="SNase_OB-fold_sf"/>
</dbReference>
<proteinExistence type="inferred from homology"/>
<dbReference type="InterPro" id="IPR002941">
    <property type="entry name" value="DNA_methylase_N4/N6"/>
</dbReference>
<evidence type="ECO:0000259" key="10">
    <source>
        <dbReference type="Pfam" id="PF01555"/>
    </source>
</evidence>
<comment type="similarity">
    <text evidence="1">Belongs to the N(4)/N(6)-methyltransferase family. N(4) subfamily.</text>
</comment>
<dbReference type="OrthoDB" id="1273118at2"/>
<dbReference type="SUPFAM" id="SSF50199">
    <property type="entry name" value="Staphylococcal nuclease"/>
    <property type="match status" value="1"/>
</dbReference>
<evidence type="ECO:0000256" key="8">
    <source>
        <dbReference type="RuleBase" id="RU362026"/>
    </source>
</evidence>
<keyword evidence="4" id="KW-0949">S-adenosyl-L-methionine</keyword>
<evidence type="ECO:0000256" key="6">
    <source>
        <dbReference type="ARBA" id="ARBA00023125"/>
    </source>
</evidence>
<evidence type="ECO:0000256" key="1">
    <source>
        <dbReference type="ARBA" id="ARBA00010203"/>
    </source>
</evidence>
<dbReference type="SUPFAM" id="SSF53335">
    <property type="entry name" value="S-adenosyl-L-methionine-dependent methyltransferases"/>
    <property type="match status" value="1"/>
</dbReference>
<dbReference type="AlphaFoldDB" id="A0A1I2JUW2"/>
<keyword evidence="2 11" id="KW-0489">Methyltransferase</keyword>
<protein>
    <recommendedName>
        <fullName evidence="8">Methyltransferase</fullName>
        <ecNumber evidence="8">2.1.1.-</ecNumber>
    </recommendedName>
</protein>
<evidence type="ECO:0000256" key="5">
    <source>
        <dbReference type="ARBA" id="ARBA00022747"/>
    </source>
</evidence>
<keyword evidence="12" id="KW-1185">Reference proteome</keyword>
<dbReference type="GO" id="GO:0009307">
    <property type="term" value="P:DNA restriction-modification system"/>
    <property type="evidence" value="ECO:0007669"/>
    <property type="project" value="UniProtKB-KW"/>
</dbReference>
<organism evidence="11 12">
    <name type="scientific">Thermoflexibacter ruber</name>
    <dbReference type="NCBI Taxonomy" id="1003"/>
    <lineage>
        <taxon>Bacteria</taxon>
        <taxon>Pseudomonadati</taxon>
        <taxon>Bacteroidota</taxon>
        <taxon>Cytophagia</taxon>
        <taxon>Cytophagales</taxon>
        <taxon>Thermoflexibacteraceae</taxon>
        <taxon>Thermoflexibacter</taxon>
    </lineage>
</organism>
<evidence type="ECO:0000256" key="3">
    <source>
        <dbReference type="ARBA" id="ARBA00022679"/>
    </source>
</evidence>
<dbReference type="EC" id="2.1.1.-" evidence="8"/>
<keyword evidence="6" id="KW-0238">DNA-binding</keyword>
<dbReference type="GO" id="GO:0015667">
    <property type="term" value="F:site-specific DNA-methyltransferase (cytosine-N4-specific) activity"/>
    <property type="evidence" value="ECO:0007669"/>
    <property type="project" value="UniProtKB-EC"/>
</dbReference>
<dbReference type="GO" id="GO:0032259">
    <property type="term" value="P:methylation"/>
    <property type="evidence" value="ECO:0007669"/>
    <property type="project" value="UniProtKB-KW"/>
</dbReference>
<comment type="catalytic activity">
    <reaction evidence="7">
        <text>a 2'-deoxycytidine in DNA + S-adenosyl-L-methionine = an N(4)-methyl-2'-deoxycytidine in DNA + S-adenosyl-L-homocysteine + H(+)</text>
        <dbReference type="Rhea" id="RHEA:16857"/>
        <dbReference type="Rhea" id="RHEA-COMP:11369"/>
        <dbReference type="Rhea" id="RHEA-COMP:13674"/>
        <dbReference type="ChEBI" id="CHEBI:15378"/>
        <dbReference type="ChEBI" id="CHEBI:57856"/>
        <dbReference type="ChEBI" id="CHEBI:59789"/>
        <dbReference type="ChEBI" id="CHEBI:85452"/>
        <dbReference type="ChEBI" id="CHEBI:137933"/>
        <dbReference type="EC" id="2.1.1.113"/>
    </reaction>
</comment>
<keyword evidence="5" id="KW-0680">Restriction system</keyword>
<dbReference type="Pfam" id="PF01555">
    <property type="entry name" value="N6_N4_Mtase"/>
    <property type="match status" value="1"/>
</dbReference>
<feature type="domain" description="TNase-like" evidence="9">
    <location>
        <begin position="357"/>
        <end position="423"/>
    </location>
</feature>
<name>A0A1I2JUW2_9BACT</name>
<dbReference type="RefSeq" id="WP_091549446.1">
    <property type="nucleotide sequence ID" value="NZ_FONY01000069.1"/>
</dbReference>
<dbReference type="InterPro" id="IPR001091">
    <property type="entry name" value="RM_Methyltransferase"/>
</dbReference>
<dbReference type="STRING" id="1003.SAMN04488541_10696"/>
<dbReference type="GO" id="GO:0003677">
    <property type="term" value="F:DNA binding"/>
    <property type="evidence" value="ECO:0007669"/>
    <property type="project" value="UniProtKB-KW"/>
</dbReference>
<evidence type="ECO:0000256" key="4">
    <source>
        <dbReference type="ARBA" id="ARBA00022691"/>
    </source>
</evidence>
<dbReference type="PRINTS" id="PR00508">
    <property type="entry name" value="S21N4MTFRASE"/>
</dbReference>
<dbReference type="PROSITE" id="PS00093">
    <property type="entry name" value="N4_MTASE"/>
    <property type="match status" value="1"/>
</dbReference>
<gene>
    <name evidence="11" type="ORF">SAMN04488541_10696</name>
</gene>
<evidence type="ECO:0000313" key="11">
    <source>
        <dbReference type="EMBL" id="SFF58605.1"/>
    </source>
</evidence>
<dbReference type="EMBL" id="FONY01000069">
    <property type="protein sequence ID" value="SFF58605.1"/>
    <property type="molecule type" value="Genomic_DNA"/>
</dbReference>
<dbReference type="Gene3D" id="2.40.50.90">
    <property type="match status" value="1"/>
</dbReference>
<reference evidence="11 12" key="1">
    <citation type="submission" date="2016-10" db="EMBL/GenBank/DDBJ databases">
        <authorList>
            <person name="de Groot N.N."/>
        </authorList>
    </citation>
    <scope>NUCLEOTIDE SEQUENCE [LARGE SCALE GENOMIC DNA]</scope>
    <source>
        <strain>GEY</strain>
        <strain evidence="12">DSM 9560</strain>
    </source>
</reference>
<feature type="domain" description="DNA methylase N-4/N-6" evidence="10">
    <location>
        <begin position="23"/>
        <end position="253"/>
    </location>
</feature>
<evidence type="ECO:0000259" key="9">
    <source>
        <dbReference type="Pfam" id="PF00565"/>
    </source>
</evidence>
<dbReference type="InterPro" id="IPR017985">
    <property type="entry name" value="MeTrfase_CN4_CS"/>
</dbReference>
<dbReference type="Proteomes" id="UP000199513">
    <property type="component" value="Unassembled WGS sequence"/>
</dbReference>
<dbReference type="Pfam" id="PF00565">
    <property type="entry name" value="SNase"/>
    <property type="match status" value="1"/>
</dbReference>
<evidence type="ECO:0000256" key="7">
    <source>
        <dbReference type="ARBA" id="ARBA00049120"/>
    </source>
</evidence>
<dbReference type="Gene3D" id="3.40.50.150">
    <property type="entry name" value="Vaccinia Virus protein VP39"/>
    <property type="match status" value="1"/>
</dbReference>
<dbReference type="FunFam" id="3.40.50.150:FF:001222">
    <property type="entry name" value="Methyltransferase"/>
    <property type="match status" value="1"/>
</dbReference>
<evidence type="ECO:0000256" key="2">
    <source>
        <dbReference type="ARBA" id="ARBA00022603"/>
    </source>
</evidence>
<evidence type="ECO:0000313" key="12">
    <source>
        <dbReference type="Proteomes" id="UP000199513"/>
    </source>
</evidence>
<accession>A0A1I2JUW2</accession>
<dbReference type="InterPro" id="IPR016071">
    <property type="entry name" value="Staphylococal_nuclease_OB-fold"/>
</dbReference>
<dbReference type="InterPro" id="IPR029063">
    <property type="entry name" value="SAM-dependent_MTases_sf"/>
</dbReference>